<evidence type="ECO:0000256" key="1">
    <source>
        <dbReference type="SAM" id="Phobius"/>
    </source>
</evidence>
<evidence type="ECO:0000313" key="2">
    <source>
        <dbReference type="EMBL" id="HIS47609.1"/>
    </source>
</evidence>
<organism evidence="2 3">
    <name type="scientific">Candidatus Scybalocola faecigallinarum</name>
    <dbReference type="NCBI Taxonomy" id="2840941"/>
    <lineage>
        <taxon>Bacteria</taxon>
        <taxon>Bacillati</taxon>
        <taxon>Bacillota</taxon>
        <taxon>Clostridia</taxon>
        <taxon>Lachnospirales</taxon>
        <taxon>Lachnospiraceae</taxon>
        <taxon>Lachnospiraceae incertae sedis</taxon>
        <taxon>Candidatus Scybalocola (ex Gilroy et al. 2021)</taxon>
    </lineage>
</organism>
<feature type="transmembrane region" description="Helical" evidence="1">
    <location>
        <begin position="49"/>
        <end position="72"/>
    </location>
</feature>
<reference evidence="2" key="1">
    <citation type="submission" date="2020-10" db="EMBL/GenBank/DDBJ databases">
        <authorList>
            <person name="Gilroy R."/>
        </authorList>
    </citation>
    <scope>NUCLEOTIDE SEQUENCE</scope>
    <source>
        <strain evidence="2">CHK178-757</strain>
    </source>
</reference>
<keyword evidence="1" id="KW-1133">Transmembrane helix</keyword>
<dbReference type="AlphaFoldDB" id="A0A9D1JRB7"/>
<gene>
    <name evidence="2" type="ORF">IAB46_08665</name>
</gene>
<comment type="caution">
    <text evidence="2">The sequence shown here is derived from an EMBL/GenBank/DDBJ whole genome shotgun (WGS) entry which is preliminary data.</text>
</comment>
<keyword evidence="1" id="KW-0472">Membrane</keyword>
<protein>
    <submittedName>
        <fullName evidence="2">Uncharacterized protein</fullName>
    </submittedName>
</protein>
<dbReference type="EMBL" id="DVIT01000030">
    <property type="protein sequence ID" value="HIS47609.1"/>
    <property type="molecule type" value="Genomic_DNA"/>
</dbReference>
<name>A0A9D1JRB7_9FIRM</name>
<accession>A0A9D1JRB7</accession>
<evidence type="ECO:0000313" key="3">
    <source>
        <dbReference type="Proteomes" id="UP000823927"/>
    </source>
</evidence>
<proteinExistence type="predicted"/>
<sequence>MKKEKLISGDYGYINARKKRQLCIVLLWALVIGAVIGAGWIITGTRLNPATVLGIVLVLPAAKAAVGLFLIIGYRSGNREDYDAIVKLAGSGCYVLADLVLTQYEGAMYIPLAVIRGGNIFAYAPKQKKTSAQIRQYLTLSVKAAGSTAVPSVDTDFQAFSQRIKKIPALKEDPSKTDEAIRRDVLSRAV</sequence>
<keyword evidence="1" id="KW-0812">Transmembrane</keyword>
<feature type="transmembrane region" description="Helical" evidence="1">
    <location>
        <begin position="21"/>
        <end position="43"/>
    </location>
</feature>
<dbReference type="Proteomes" id="UP000823927">
    <property type="component" value="Unassembled WGS sequence"/>
</dbReference>
<reference evidence="2" key="2">
    <citation type="journal article" date="2021" name="PeerJ">
        <title>Extensive microbial diversity within the chicken gut microbiome revealed by metagenomics and culture.</title>
        <authorList>
            <person name="Gilroy R."/>
            <person name="Ravi A."/>
            <person name="Getino M."/>
            <person name="Pursley I."/>
            <person name="Horton D.L."/>
            <person name="Alikhan N.F."/>
            <person name="Baker D."/>
            <person name="Gharbi K."/>
            <person name="Hall N."/>
            <person name="Watson M."/>
            <person name="Adriaenssens E.M."/>
            <person name="Foster-Nyarko E."/>
            <person name="Jarju S."/>
            <person name="Secka A."/>
            <person name="Antonio M."/>
            <person name="Oren A."/>
            <person name="Chaudhuri R.R."/>
            <person name="La Ragione R."/>
            <person name="Hildebrand F."/>
            <person name="Pallen M.J."/>
        </authorList>
    </citation>
    <scope>NUCLEOTIDE SEQUENCE</scope>
    <source>
        <strain evidence="2">CHK178-757</strain>
    </source>
</reference>